<keyword evidence="2" id="KW-0238">DNA-binding</keyword>
<evidence type="ECO:0000256" key="1">
    <source>
        <dbReference type="SAM" id="MobiDB-lite"/>
    </source>
</evidence>
<dbReference type="PANTHER" id="PTHR38479">
    <property type="entry name" value="LMO0824 PROTEIN"/>
    <property type="match status" value="1"/>
</dbReference>
<keyword evidence="3" id="KW-1185">Reference proteome</keyword>
<evidence type="ECO:0000313" key="2">
    <source>
        <dbReference type="EMBL" id="GAA2202187.1"/>
    </source>
</evidence>
<accession>A0ABN3BZ97</accession>
<gene>
    <name evidence="2" type="ORF">GCM10009787_60160</name>
</gene>
<comment type="caution">
    <text evidence="2">The sequence shown here is derived from an EMBL/GenBank/DDBJ whole genome shotgun (WGS) entry which is preliminary data.</text>
</comment>
<sequence length="410" mass="44669">MLDVRALNRATLARQLLLDRSAMPVRDAVGHVVGLQAQNTKPSYHALAARPGGFAPREVSALMAGRDVARILTLRSTVHTHTADGCLAPRPFVQPARDRELGNFRAGLDGVGLGRLTAVARELVEAEPRTMAQLRQALGATWPDADPRAPGPVVRMCRRRGARAGREATRLTADLIRTTGPRRRRPLYAAAGPGHPARTVGGERPGRPHHRRAPAGPSRPPGPRRAVHGAALPRRLRPRLRAGLQTWAGLTRLRAAFGRLHPRLLTFRDPYGVEPFALPDAPRPDPETPEPPRFLPEFDNLLLSHADRARLVIETFGEPTRAQRAAAPGCRARHPVRGRRTAVRRPAGGVRTARPAPARSFASGRERSVGSWRCPVVHLSPSLGASCPKRRPHPSPPSPRSRPRARRPSG</sequence>
<dbReference type="EMBL" id="BAAAOQ010000022">
    <property type="protein sequence ID" value="GAA2202187.1"/>
    <property type="molecule type" value="Genomic_DNA"/>
</dbReference>
<feature type="region of interest" description="Disordered" evidence="1">
    <location>
        <begin position="342"/>
        <end position="410"/>
    </location>
</feature>
<protein>
    <submittedName>
        <fullName evidence="2">Winged helix DNA-binding domain-containing protein</fullName>
    </submittedName>
</protein>
<evidence type="ECO:0000313" key="3">
    <source>
        <dbReference type="Proteomes" id="UP001501391"/>
    </source>
</evidence>
<dbReference type="Proteomes" id="UP001501391">
    <property type="component" value="Unassembled WGS sequence"/>
</dbReference>
<dbReference type="Pfam" id="PF06224">
    <property type="entry name" value="AlkZ-like"/>
    <property type="match status" value="1"/>
</dbReference>
<dbReference type="GO" id="GO:0003677">
    <property type="term" value="F:DNA binding"/>
    <property type="evidence" value="ECO:0007669"/>
    <property type="project" value="UniProtKB-KW"/>
</dbReference>
<organism evidence="2 3">
    <name type="scientific">Streptomyces bangladeshensis</name>
    <dbReference type="NCBI Taxonomy" id="295352"/>
    <lineage>
        <taxon>Bacteria</taxon>
        <taxon>Bacillati</taxon>
        <taxon>Actinomycetota</taxon>
        <taxon>Actinomycetes</taxon>
        <taxon>Kitasatosporales</taxon>
        <taxon>Streptomycetaceae</taxon>
        <taxon>Streptomyces</taxon>
    </lineage>
</organism>
<dbReference type="InterPro" id="IPR009351">
    <property type="entry name" value="AlkZ-like"/>
</dbReference>
<feature type="compositionally biased region" description="Basic residues" evidence="1">
    <location>
        <begin position="401"/>
        <end position="410"/>
    </location>
</feature>
<reference evidence="2 3" key="1">
    <citation type="journal article" date="2019" name="Int. J. Syst. Evol. Microbiol.">
        <title>The Global Catalogue of Microorganisms (GCM) 10K type strain sequencing project: providing services to taxonomists for standard genome sequencing and annotation.</title>
        <authorList>
            <consortium name="The Broad Institute Genomics Platform"/>
            <consortium name="The Broad Institute Genome Sequencing Center for Infectious Disease"/>
            <person name="Wu L."/>
            <person name="Ma J."/>
        </authorList>
    </citation>
    <scope>NUCLEOTIDE SEQUENCE [LARGE SCALE GENOMIC DNA]</scope>
    <source>
        <strain evidence="2 3">JCM 14924</strain>
    </source>
</reference>
<feature type="region of interest" description="Disordered" evidence="1">
    <location>
        <begin position="180"/>
        <end position="231"/>
    </location>
</feature>
<name>A0ABN3BZ97_9ACTN</name>
<dbReference type="PANTHER" id="PTHR38479:SF2">
    <property type="entry name" value="WINGED HELIX DNA-BINDING DOMAIN-CONTAINING PROTEIN"/>
    <property type="match status" value="1"/>
</dbReference>
<proteinExistence type="predicted"/>